<proteinExistence type="predicted"/>
<evidence type="ECO:0000256" key="1">
    <source>
        <dbReference type="SAM" id="SignalP"/>
    </source>
</evidence>
<feature type="chain" id="PRO_5012888325" description="Outer membrane insertion C-terminal signal" evidence="1">
    <location>
        <begin position="23"/>
        <end position="302"/>
    </location>
</feature>
<feature type="signal peptide" evidence="1">
    <location>
        <begin position="1"/>
        <end position="22"/>
    </location>
</feature>
<keyword evidence="3" id="KW-1185">Reference proteome</keyword>
<reference evidence="3" key="1">
    <citation type="submission" date="2017-02" db="EMBL/GenBank/DDBJ databases">
        <authorList>
            <person name="Varghese N."/>
            <person name="Submissions S."/>
        </authorList>
    </citation>
    <scope>NUCLEOTIDE SEQUENCE [LARGE SCALE GENOMIC DNA]</scope>
    <source>
        <strain evidence="3">DSM 22224</strain>
    </source>
</reference>
<sequence>MRVFLTCLLLFCCVFAEGQSLADLERQLDSLLNKQQKSEVVASLSYGNNPAYGAKTVNLEQPIVMKAYLSPSLTWYHKSGITAGASGYYLFDTDKKHWFEWDFTAGYDYTKKRNFLTGISYTRYVFADSTDVPVTPINNEIFSYFYYRKWWLHMGISLDLGWGAYTSGTRRLKEHVTGSDFNVIATVRHPFIFDGLLSSNDALLLQPSLSLTMGTANYYSQLSAFRYMGRSPKMKPNKGRPGKVLSFEDHTGFEPRAIDCTINASYLFNQFTFSPSFTVFKPLTGTEQQLMGYFTARLSYSF</sequence>
<dbReference type="Proteomes" id="UP000190367">
    <property type="component" value="Unassembled WGS sequence"/>
</dbReference>
<organism evidence="2 3">
    <name type="scientific">Chitinophaga eiseniae</name>
    <dbReference type="NCBI Taxonomy" id="634771"/>
    <lineage>
        <taxon>Bacteria</taxon>
        <taxon>Pseudomonadati</taxon>
        <taxon>Bacteroidota</taxon>
        <taxon>Chitinophagia</taxon>
        <taxon>Chitinophagales</taxon>
        <taxon>Chitinophagaceae</taxon>
        <taxon>Chitinophaga</taxon>
    </lineage>
</organism>
<name>A0A1T4TJK4_9BACT</name>
<dbReference type="EMBL" id="FUWZ01000005">
    <property type="protein sequence ID" value="SKA40627.1"/>
    <property type="molecule type" value="Genomic_DNA"/>
</dbReference>
<evidence type="ECO:0008006" key="4">
    <source>
        <dbReference type="Google" id="ProtNLM"/>
    </source>
</evidence>
<protein>
    <recommendedName>
        <fullName evidence="4">Outer membrane insertion C-terminal signal</fullName>
    </recommendedName>
</protein>
<evidence type="ECO:0000313" key="2">
    <source>
        <dbReference type="EMBL" id="SKA40627.1"/>
    </source>
</evidence>
<accession>A0A1T4TJK4</accession>
<dbReference type="AlphaFoldDB" id="A0A1T4TJK4"/>
<dbReference type="STRING" id="634771.SAMN04488128_105220"/>
<evidence type="ECO:0000313" key="3">
    <source>
        <dbReference type="Proteomes" id="UP000190367"/>
    </source>
</evidence>
<gene>
    <name evidence="2" type="ORF">SAMN04488128_105220</name>
</gene>
<keyword evidence="1" id="KW-0732">Signal</keyword>